<dbReference type="GeneID" id="19526525"/>
<evidence type="ECO:0000313" key="2">
    <source>
        <dbReference type="EMBL" id="AHZ09659.1"/>
    </source>
</evidence>
<protein>
    <submittedName>
        <fullName evidence="2">Uncharacterized protein</fullName>
    </submittedName>
</protein>
<organism evidence="2 3">
    <name type="scientific">Bacillus phage CAM003</name>
    <dbReference type="NCBI Taxonomy" id="1486657"/>
    <lineage>
        <taxon>Viruses</taxon>
        <taxon>Duplodnaviria</taxon>
        <taxon>Heunggongvirae</taxon>
        <taxon>Uroviricota</taxon>
        <taxon>Caudoviricetes</taxon>
        <taxon>Herelleviridae</taxon>
        <taxon>Bastillevirinae</taxon>
        <taxon>Bastillevirus</taxon>
        <taxon>Bastillevirus CAM003</taxon>
    </lineage>
</organism>
<dbReference type="KEGG" id="vg:19526525"/>
<accession>A0A024AZD8</accession>
<evidence type="ECO:0000313" key="3">
    <source>
        <dbReference type="Proteomes" id="UP000026902"/>
    </source>
</evidence>
<keyword evidence="3" id="KW-1185">Reference proteome</keyword>
<reference evidence="3" key="1">
    <citation type="submission" date="2014-09" db="EMBL/GenBank/DDBJ databases">
        <authorList>
            <person name="Sauder A.B."/>
            <person name="McKenzie Q.R."/>
            <person name="Temple L.M."/>
            <person name="Alexis B.K."/>
            <person name="Al-Atrache Z."/>
            <person name="Lewis L.O."/>
            <person name="Loesser-Casey K.E."/>
            <person name="Mitchell K.J."/>
        </authorList>
    </citation>
    <scope>NUCLEOTIDE SEQUENCE [LARGE SCALE GENOMIC DNA]</scope>
</reference>
<dbReference type="RefSeq" id="YP_009037125.1">
    <property type="nucleotide sequence ID" value="NC_024216.1"/>
</dbReference>
<keyword evidence="1" id="KW-0175">Coiled coil</keyword>
<name>A0A024AZD8_9CAUD</name>
<dbReference type="EMBL" id="KJ489397">
    <property type="protein sequence ID" value="AHZ09659.1"/>
    <property type="molecule type" value="Genomic_DNA"/>
</dbReference>
<feature type="coiled-coil region" evidence="1">
    <location>
        <begin position="103"/>
        <end position="130"/>
    </location>
</feature>
<evidence type="ECO:0000256" key="1">
    <source>
        <dbReference type="SAM" id="Coils"/>
    </source>
</evidence>
<sequence>MATNDEIILKLQKKIEDKEHNLSILKAGRVPTKTNCMFPWDGTTYNFNALSVGDLKLLKLRLHSLVLASEDLDMQDFFDIEIGGFPISRWICDLDIKIDEKQVLVEQKKLNEMKAQLDKMLSEDKKTELKLKEMAAWLE</sequence>
<proteinExistence type="predicted"/>
<dbReference type="Proteomes" id="UP000026902">
    <property type="component" value="Segment"/>
</dbReference>